<dbReference type="PANTHER" id="PTHR16266:SF17">
    <property type="entry name" value="BRWD3"/>
    <property type="match status" value="1"/>
</dbReference>
<dbReference type="SUPFAM" id="SSF57716">
    <property type="entry name" value="Glucocorticoid receptor-like (DNA-binding domain)"/>
    <property type="match status" value="1"/>
</dbReference>
<evidence type="ECO:0000256" key="8">
    <source>
        <dbReference type="SAM" id="Coils"/>
    </source>
</evidence>
<feature type="coiled-coil region" evidence="8">
    <location>
        <begin position="769"/>
        <end position="859"/>
    </location>
</feature>
<dbReference type="GO" id="GO:0005634">
    <property type="term" value="C:nucleus"/>
    <property type="evidence" value="ECO:0000318"/>
    <property type="project" value="GO_Central"/>
</dbReference>
<evidence type="ECO:0000256" key="2">
    <source>
        <dbReference type="ARBA" id="ARBA00022771"/>
    </source>
</evidence>
<dbReference type="InterPro" id="IPR052060">
    <property type="entry name" value="Bromo_WD_repeat"/>
</dbReference>
<feature type="region of interest" description="Disordered" evidence="9">
    <location>
        <begin position="106"/>
        <end position="137"/>
    </location>
</feature>
<dbReference type="PRINTS" id="PR00503">
    <property type="entry name" value="BROMODOMAIN"/>
</dbReference>
<feature type="compositionally biased region" description="Polar residues" evidence="9">
    <location>
        <begin position="106"/>
        <end position="128"/>
    </location>
</feature>
<gene>
    <name evidence="12" type="ORF">DAPPUDRAFT_313438</name>
</gene>
<feature type="coiled-coil region" evidence="8">
    <location>
        <begin position="672"/>
        <end position="735"/>
    </location>
</feature>
<feature type="domain" description="THAP-type" evidence="11">
    <location>
        <begin position="1"/>
        <end position="95"/>
    </location>
</feature>
<evidence type="ECO:0000313" key="12">
    <source>
        <dbReference type="EMBL" id="EFX85712.1"/>
    </source>
</evidence>
<feature type="compositionally biased region" description="Polar residues" evidence="9">
    <location>
        <begin position="630"/>
        <end position="639"/>
    </location>
</feature>
<keyword evidence="13" id="KW-1185">Reference proteome</keyword>
<dbReference type="GO" id="GO:0008270">
    <property type="term" value="F:zinc ion binding"/>
    <property type="evidence" value="ECO:0007669"/>
    <property type="project" value="UniProtKB-KW"/>
</dbReference>
<dbReference type="PANTHER" id="PTHR16266">
    <property type="entry name" value="WD REPEAT DOMAIN 9"/>
    <property type="match status" value="1"/>
</dbReference>
<organism evidence="12 13">
    <name type="scientific">Daphnia pulex</name>
    <name type="common">Water flea</name>
    <dbReference type="NCBI Taxonomy" id="6669"/>
    <lineage>
        <taxon>Eukaryota</taxon>
        <taxon>Metazoa</taxon>
        <taxon>Ecdysozoa</taxon>
        <taxon>Arthropoda</taxon>
        <taxon>Crustacea</taxon>
        <taxon>Branchiopoda</taxon>
        <taxon>Diplostraca</taxon>
        <taxon>Cladocera</taxon>
        <taxon>Anomopoda</taxon>
        <taxon>Daphniidae</taxon>
        <taxon>Daphnia</taxon>
    </lineage>
</organism>
<dbReference type="Pfam" id="PF25313">
    <property type="entry name" value="BRWD_AD"/>
    <property type="match status" value="1"/>
</dbReference>
<keyword evidence="4 6" id="KW-0103">Bromodomain</keyword>
<keyword evidence="1" id="KW-0479">Metal-binding</keyword>
<dbReference type="InterPro" id="IPR006612">
    <property type="entry name" value="THAP_Znf"/>
</dbReference>
<dbReference type="GO" id="GO:0007010">
    <property type="term" value="P:cytoskeleton organization"/>
    <property type="evidence" value="ECO:0000318"/>
    <property type="project" value="GO_Central"/>
</dbReference>
<feature type="region of interest" description="Disordered" evidence="9">
    <location>
        <begin position="583"/>
        <end position="639"/>
    </location>
</feature>
<evidence type="ECO:0008006" key="14">
    <source>
        <dbReference type="Google" id="ProtNLM"/>
    </source>
</evidence>
<evidence type="ECO:0000256" key="1">
    <source>
        <dbReference type="ARBA" id="ARBA00022723"/>
    </source>
</evidence>
<dbReference type="GO" id="GO:0003677">
    <property type="term" value="F:DNA binding"/>
    <property type="evidence" value="ECO:0007669"/>
    <property type="project" value="UniProtKB-UniRule"/>
</dbReference>
<evidence type="ECO:0000256" key="6">
    <source>
        <dbReference type="PROSITE-ProRule" id="PRU00035"/>
    </source>
</evidence>
<proteinExistence type="predicted"/>
<keyword evidence="2 7" id="KW-0863">Zinc-finger</keyword>
<accession>E9G492</accession>
<name>E9G492_DAPPU</name>
<dbReference type="InterPro" id="IPR038441">
    <property type="entry name" value="THAP_Znf_sf"/>
</dbReference>
<dbReference type="InParanoid" id="E9G492"/>
<evidence type="ECO:0000256" key="9">
    <source>
        <dbReference type="SAM" id="MobiDB-lite"/>
    </source>
</evidence>
<dbReference type="InterPro" id="IPR036427">
    <property type="entry name" value="Bromodomain-like_sf"/>
</dbReference>
<dbReference type="GO" id="GO:0006357">
    <property type="term" value="P:regulation of transcription by RNA polymerase II"/>
    <property type="evidence" value="ECO:0000318"/>
    <property type="project" value="GO_Central"/>
</dbReference>
<dbReference type="KEGG" id="dpx:DAPPUDRAFT_313438"/>
<reference evidence="12 13" key="1">
    <citation type="journal article" date="2011" name="Science">
        <title>The ecoresponsive genome of Daphnia pulex.</title>
        <authorList>
            <person name="Colbourne J.K."/>
            <person name="Pfrender M.E."/>
            <person name="Gilbert D."/>
            <person name="Thomas W.K."/>
            <person name="Tucker A."/>
            <person name="Oakley T.H."/>
            <person name="Tokishita S."/>
            <person name="Aerts A."/>
            <person name="Arnold G.J."/>
            <person name="Basu M.K."/>
            <person name="Bauer D.J."/>
            <person name="Caceres C.E."/>
            <person name="Carmel L."/>
            <person name="Casola C."/>
            <person name="Choi J.H."/>
            <person name="Detter J.C."/>
            <person name="Dong Q."/>
            <person name="Dusheyko S."/>
            <person name="Eads B.D."/>
            <person name="Frohlich T."/>
            <person name="Geiler-Samerotte K.A."/>
            <person name="Gerlach D."/>
            <person name="Hatcher P."/>
            <person name="Jogdeo S."/>
            <person name="Krijgsveld J."/>
            <person name="Kriventseva E.V."/>
            <person name="Kultz D."/>
            <person name="Laforsch C."/>
            <person name="Lindquist E."/>
            <person name="Lopez J."/>
            <person name="Manak J.R."/>
            <person name="Muller J."/>
            <person name="Pangilinan J."/>
            <person name="Patwardhan R.P."/>
            <person name="Pitluck S."/>
            <person name="Pritham E.J."/>
            <person name="Rechtsteiner A."/>
            <person name="Rho M."/>
            <person name="Rogozin I.B."/>
            <person name="Sakarya O."/>
            <person name="Salamov A."/>
            <person name="Schaack S."/>
            <person name="Shapiro H."/>
            <person name="Shiga Y."/>
            <person name="Skalitzky C."/>
            <person name="Smith Z."/>
            <person name="Souvorov A."/>
            <person name="Sung W."/>
            <person name="Tang Z."/>
            <person name="Tsuchiya D."/>
            <person name="Tu H."/>
            <person name="Vos H."/>
            <person name="Wang M."/>
            <person name="Wolf Y.I."/>
            <person name="Yamagata H."/>
            <person name="Yamada T."/>
            <person name="Ye Y."/>
            <person name="Shaw J.R."/>
            <person name="Andrews J."/>
            <person name="Crease T.J."/>
            <person name="Tang H."/>
            <person name="Lucas S.M."/>
            <person name="Robertson H.M."/>
            <person name="Bork P."/>
            <person name="Koonin E.V."/>
            <person name="Zdobnov E.M."/>
            <person name="Grigoriev I.V."/>
            <person name="Lynch M."/>
            <person name="Boore J.L."/>
        </authorList>
    </citation>
    <scope>NUCLEOTIDE SEQUENCE [LARGE SCALE GENOMIC DNA]</scope>
</reference>
<dbReference type="PROSITE" id="PS50014">
    <property type="entry name" value="BROMODOMAIN_2"/>
    <property type="match status" value="1"/>
</dbReference>
<feature type="compositionally biased region" description="Polar residues" evidence="9">
    <location>
        <begin position="591"/>
        <end position="601"/>
    </location>
</feature>
<dbReference type="PROSITE" id="PS50950">
    <property type="entry name" value="ZF_THAP"/>
    <property type="match status" value="1"/>
</dbReference>
<evidence type="ECO:0000256" key="4">
    <source>
        <dbReference type="ARBA" id="ARBA00023117"/>
    </source>
</evidence>
<dbReference type="STRING" id="6669.E9G492"/>
<dbReference type="SUPFAM" id="SSF47370">
    <property type="entry name" value="Bromodomain"/>
    <property type="match status" value="1"/>
</dbReference>
<evidence type="ECO:0000259" key="10">
    <source>
        <dbReference type="PROSITE" id="PS50014"/>
    </source>
</evidence>
<sequence length="938" mass="107715">MTNECCVPNCKNTLKSNPEKYTLFWVPKDNHQRKKWENILPRKGPLKQTHRVCALHFQEQDVIKGKAIVINGKKDFYQYHPLQWRLRQGALPKIFPASIFDGISQRSPRSYASPQQQKSPHTPASTGRRSTRSMTDEDFASNRAKVYSYDFESDRASEMCDDIELDHSSSSSDYSDWTVESSERMWTPIPAKRARIRISNPVTLNSGLYLPAEALRPSDLLTPIHSRITPFQPQMGDEVIYFRQGHELYVDAVNQQKHSDLHLRSLPWLNEQELVKIIGIKYDIKPPNRLFCLKLRLTPDTDSGLETKSGVLNGGSFTVKYHNVDGVPDFLVLKQFYDWAIRRDWQPGERFRSYRNDSWREGQIEMREPFSTHCPNSLFLCYRIRWENGEMERLSPWDLHETTKKPRGRPRSVNKVIMPGSIDCPDSASYKPQIVDWPPVGDMDFECDRISSGISKIMNLTAAKPFTAPVNLEAYPLYVFVVKYPPMDLLTVKARLDNRFYRRLAAVQYDVRTICSNAYKFNEPKSDIVRNASIISDLCLEVIRNRDSTDAITSVYQQLVEKYKSQNDEVILENPVTSVAKECAQPAHTPRSASRLNSPHSQPAEEINGIVTSKSKEKKISTPSEPYGNATPSSNERSQLTAPLTATAAMDCANKSDNTVAIYPKNSCACAIDVLLEDKVQYLNEKEQLEVDIENRFRTLVTTIESELVKERNLLSEQKQKIAALRVAMSQQTRDETCRPDSQWPEILKLTRLAEERDKVHSPLVLVENKKLTQEMAFLEQQIVVKKLQVELNLMDAKENPQQFRAIEKKLEESKLQAKQMENNLKPISDELLSLKQREKDLDRQITELKANFNNLLATMEVIATSIQNQISNMDTKKRDIICNLKERIHTSKMLEMKLIKIAYQEAVADSHKKAEERLNKLDRLAESDPLELNDAMG</sequence>
<dbReference type="InterPro" id="IPR057451">
    <property type="entry name" value="BRWD/PHIP_AD"/>
</dbReference>
<dbReference type="Gene3D" id="1.20.920.10">
    <property type="entry name" value="Bromodomain-like"/>
    <property type="match status" value="1"/>
</dbReference>
<evidence type="ECO:0000256" key="7">
    <source>
        <dbReference type="PROSITE-ProRule" id="PRU00309"/>
    </source>
</evidence>
<dbReference type="HOGENOM" id="CLU_312667_0_0_1"/>
<dbReference type="Proteomes" id="UP000000305">
    <property type="component" value="Unassembled WGS sequence"/>
</dbReference>
<evidence type="ECO:0000256" key="5">
    <source>
        <dbReference type="ARBA" id="ARBA00023125"/>
    </source>
</evidence>
<dbReference type="eggNOG" id="KOG0644">
    <property type="taxonomic scope" value="Eukaryota"/>
</dbReference>
<evidence type="ECO:0000313" key="13">
    <source>
        <dbReference type="Proteomes" id="UP000000305"/>
    </source>
</evidence>
<evidence type="ECO:0000256" key="3">
    <source>
        <dbReference type="ARBA" id="ARBA00022833"/>
    </source>
</evidence>
<evidence type="ECO:0000259" key="11">
    <source>
        <dbReference type="PROSITE" id="PS50950"/>
    </source>
</evidence>
<dbReference type="OrthoDB" id="10265743at2759"/>
<dbReference type="Gene3D" id="6.20.210.20">
    <property type="entry name" value="THAP domain"/>
    <property type="match status" value="1"/>
</dbReference>
<protein>
    <recommendedName>
        <fullName evidence="14">THAP-type domain-containing protein</fullName>
    </recommendedName>
</protein>
<dbReference type="Pfam" id="PF00439">
    <property type="entry name" value="Bromodomain"/>
    <property type="match status" value="1"/>
</dbReference>
<dbReference type="InterPro" id="IPR001487">
    <property type="entry name" value="Bromodomain"/>
</dbReference>
<dbReference type="FunFam" id="1.20.920.10:FF:000081">
    <property type="entry name" value="Bromodomain and WD repeat-containing protein"/>
    <property type="match status" value="1"/>
</dbReference>
<keyword evidence="8" id="KW-0175">Coiled coil</keyword>
<dbReference type="AlphaFoldDB" id="E9G492"/>
<dbReference type="EMBL" id="GL732531">
    <property type="protein sequence ID" value="EFX85712.1"/>
    <property type="molecule type" value="Genomic_DNA"/>
</dbReference>
<dbReference type="Pfam" id="PF05485">
    <property type="entry name" value="THAP"/>
    <property type="match status" value="1"/>
</dbReference>
<feature type="domain" description="Bromo" evidence="10">
    <location>
        <begin position="458"/>
        <end position="529"/>
    </location>
</feature>
<dbReference type="GO" id="GO:0008360">
    <property type="term" value="P:regulation of cell shape"/>
    <property type="evidence" value="ECO:0000318"/>
    <property type="project" value="GO_Central"/>
</dbReference>
<keyword evidence="5 7" id="KW-0238">DNA-binding</keyword>
<dbReference type="SMART" id="SM00297">
    <property type="entry name" value="BROMO"/>
    <property type="match status" value="1"/>
</dbReference>
<keyword evidence="3" id="KW-0862">Zinc</keyword>